<protein>
    <submittedName>
        <fullName evidence="1">Uncharacterized protein</fullName>
    </submittedName>
</protein>
<dbReference type="Pfam" id="PF20355">
    <property type="entry name" value="DUF6650"/>
    <property type="match status" value="1"/>
</dbReference>
<dbReference type="Proteomes" id="UP000018162">
    <property type="component" value="Unassembled WGS sequence"/>
</dbReference>
<evidence type="ECO:0000313" key="1">
    <source>
        <dbReference type="EMBL" id="CDC70778.1"/>
    </source>
</evidence>
<evidence type="ECO:0000313" key="2">
    <source>
        <dbReference type="Proteomes" id="UP000018162"/>
    </source>
</evidence>
<name>R6TBI9_9FIRM</name>
<dbReference type="AlphaFoldDB" id="R6TBI9"/>
<gene>
    <name evidence="1" type="ORF">BN626_00366</name>
</gene>
<sequence length="150" mass="17779">MGIKLNGISVPIGGISWEYTESGQKGIQEMFYYLESKRLLINPKEMENKEWSEKSAIEIKNKLVDILSRYKYDQNIITIIKQMVDACNEFLDNMQRVEVRGILYKNLQSDWEDLEYGVAMKKFRKIFRDNIKLLAETYNITFSKEIPKEY</sequence>
<dbReference type="InterPro" id="IPR046592">
    <property type="entry name" value="DUF6650"/>
</dbReference>
<organism evidence="1 2">
    <name type="scientific">Agathobacter rectalis CAG:36</name>
    <dbReference type="NCBI Taxonomy" id="1263079"/>
    <lineage>
        <taxon>Bacteria</taxon>
        <taxon>Bacillati</taxon>
        <taxon>Bacillota</taxon>
        <taxon>Clostridia</taxon>
        <taxon>Lachnospirales</taxon>
        <taxon>Lachnospiraceae</taxon>
        <taxon>Agathobacter</taxon>
    </lineage>
</organism>
<reference evidence="1" key="1">
    <citation type="submission" date="2012-11" db="EMBL/GenBank/DDBJ databases">
        <title>Dependencies among metagenomic species, viruses, plasmids and units of genetic variation.</title>
        <authorList>
            <person name="Nielsen H.B."/>
            <person name="Almeida M."/>
            <person name="Juncker A.S."/>
            <person name="Rasmussen S."/>
            <person name="Li J."/>
            <person name="Sunagawa S."/>
            <person name="Plichta D."/>
            <person name="Gautier L."/>
            <person name="Le Chatelier E."/>
            <person name="Peletier E."/>
            <person name="Bonde I."/>
            <person name="Nielsen T."/>
            <person name="Manichanh C."/>
            <person name="Arumugam M."/>
            <person name="Batto J."/>
            <person name="Santos M.B.Q.D."/>
            <person name="Blom N."/>
            <person name="Borruel N."/>
            <person name="Burgdorf K.S."/>
            <person name="Boumezbeur F."/>
            <person name="Casellas F."/>
            <person name="Dore J."/>
            <person name="Guarner F."/>
            <person name="Hansen T."/>
            <person name="Hildebrand F."/>
            <person name="Kaas R.S."/>
            <person name="Kennedy S."/>
            <person name="Kristiansen K."/>
            <person name="Kultima J.R."/>
            <person name="Leonard P."/>
            <person name="Levenez F."/>
            <person name="Lund O."/>
            <person name="Moumen B."/>
            <person name="Le Paslier D."/>
            <person name="Pons N."/>
            <person name="Pedersen O."/>
            <person name="Prifti E."/>
            <person name="Qin J."/>
            <person name="Raes J."/>
            <person name="Tap J."/>
            <person name="Tims S."/>
            <person name="Ussery D.W."/>
            <person name="Yamada T."/>
            <person name="MetaHit consortium"/>
            <person name="Renault P."/>
            <person name="Sicheritz-Ponten T."/>
            <person name="Bork P."/>
            <person name="Wang J."/>
            <person name="Brunak S."/>
            <person name="Ehrlich S.D."/>
        </authorList>
    </citation>
    <scope>NUCLEOTIDE SEQUENCE [LARGE SCALE GENOMIC DNA]</scope>
</reference>
<dbReference type="EMBL" id="CBFV010000020">
    <property type="protein sequence ID" value="CDC70778.1"/>
    <property type="molecule type" value="Genomic_DNA"/>
</dbReference>
<accession>R6TBI9</accession>
<proteinExistence type="predicted"/>
<comment type="caution">
    <text evidence="1">The sequence shown here is derived from an EMBL/GenBank/DDBJ whole genome shotgun (WGS) entry which is preliminary data.</text>
</comment>